<dbReference type="PROSITE" id="PS51257">
    <property type="entry name" value="PROKAR_LIPOPROTEIN"/>
    <property type="match status" value="1"/>
</dbReference>
<dbReference type="EMBL" id="JAGGLG010000004">
    <property type="protein sequence ID" value="MBP2017366.1"/>
    <property type="molecule type" value="Genomic_DNA"/>
</dbReference>
<protein>
    <recommendedName>
        <fullName evidence="4">Lipoprotein</fullName>
    </recommendedName>
</protein>
<name>A0ABS4JP97_9FIRM</name>
<reference evidence="2 3" key="1">
    <citation type="submission" date="2021-03" db="EMBL/GenBank/DDBJ databases">
        <title>Genomic Encyclopedia of Type Strains, Phase IV (KMG-IV): sequencing the most valuable type-strain genomes for metagenomic binning, comparative biology and taxonomic classification.</title>
        <authorList>
            <person name="Goeker M."/>
        </authorList>
    </citation>
    <scope>NUCLEOTIDE SEQUENCE [LARGE SCALE GENOMIC DNA]</scope>
    <source>
        <strain evidence="2 3">DSM 27138</strain>
    </source>
</reference>
<sequence length="291" mass="31132">MRRVLVLLVALLALTAGCGGELTTAEAAAASAQRFMASLSAGDFAGVWGALTSEARERMGSSAVAAYLRETEVEYDRVGDAVEVEPGLMRVPVAGLTVTDPGRTVKWPEAWLTLRQEGDGWLVAWADPLFDAALSAYHNTEYVEQLDLARAIVAIDPYHYRGHLEMHYAFRGLGRLRQAEHALQLAQERATAAQKPDVLAAWARFKLAIGAPADALGYAQQALDLAKPYYPGTYSPAWWAETLVLSGQAALALGDGETAALYAEAAAAADPKNAALALFRQQLPALPANEP</sequence>
<dbReference type="InterPro" id="IPR011990">
    <property type="entry name" value="TPR-like_helical_dom_sf"/>
</dbReference>
<gene>
    <name evidence="2" type="ORF">J2Z79_000749</name>
</gene>
<dbReference type="Gene3D" id="1.25.40.10">
    <property type="entry name" value="Tetratricopeptide repeat domain"/>
    <property type="match status" value="1"/>
</dbReference>
<dbReference type="SUPFAM" id="SSF48452">
    <property type="entry name" value="TPR-like"/>
    <property type="match status" value="1"/>
</dbReference>
<evidence type="ECO:0000313" key="2">
    <source>
        <dbReference type="EMBL" id="MBP2017366.1"/>
    </source>
</evidence>
<proteinExistence type="predicted"/>
<keyword evidence="3" id="KW-1185">Reference proteome</keyword>
<accession>A0ABS4JP97</accession>
<feature type="signal peptide" evidence="1">
    <location>
        <begin position="1"/>
        <end position="18"/>
    </location>
</feature>
<keyword evidence="1" id="KW-0732">Signal</keyword>
<feature type="chain" id="PRO_5045842434" description="Lipoprotein" evidence="1">
    <location>
        <begin position="19"/>
        <end position="291"/>
    </location>
</feature>
<evidence type="ECO:0000256" key="1">
    <source>
        <dbReference type="SAM" id="SignalP"/>
    </source>
</evidence>
<evidence type="ECO:0008006" key="4">
    <source>
        <dbReference type="Google" id="ProtNLM"/>
    </source>
</evidence>
<evidence type="ECO:0000313" key="3">
    <source>
        <dbReference type="Proteomes" id="UP001519289"/>
    </source>
</evidence>
<comment type="caution">
    <text evidence="2">The sequence shown here is derived from an EMBL/GenBank/DDBJ whole genome shotgun (WGS) entry which is preliminary data.</text>
</comment>
<organism evidence="2 3">
    <name type="scientific">Symbiobacterium terraclitae</name>
    <dbReference type="NCBI Taxonomy" id="557451"/>
    <lineage>
        <taxon>Bacteria</taxon>
        <taxon>Bacillati</taxon>
        <taxon>Bacillota</taxon>
        <taxon>Clostridia</taxon>
        <taxon>Eubacteriales</taxon>
        <taxon>Symbiobacteriaceae</taxon>
        <taxon>Symbiobacterium</taxon>
    </lineage>
</organism>
<dbReference type="Proteomes" id="UP001519289">
    <property type="component" value="Unassembled WGS sequence"/>
</dbReference>
<dbReference type="RefSeq" id="WP_209465512.1">
    <property type="nucleotide sequence ID" value="NZ_JAGGLG010000004.1"/>
</dbReference>